<reference evidence="1" key="1">
    <citation type="submission" date="2019-08" db="EMBL/GenBank/DDBJ databases">
        <title>The genome of the North American firefly Photinus pyralis.</title>
        <authorList>
            <consortium name="Photinus pyralis genome working group"/>
            <person name="Fallon T.R."/>
            <person name="Sander Lower S.E."/>
            <person name="Weng J.-K."/>
        </authorList>
    </citation>
    <scope>NUCLEOTIDE SEQUENCE</scope>
    <source>
        <strain evidence="1">TRF0915ILg1</strain>
        <tissue evidence="1">Whole body</tissue>
    </source>
</reference>
<organism evidence="1 2">
    <name type="scientific">Ignelater luminosus</name>
    <name type="common">Cucubano</name>
    <name type="synonym">Pyrophorus luminosus</name>
    <dbReference type="NCBI Taxonomy" id="2038154"/>
    <lineage>
        <taxon>Eukaryota</taxon>
        <taxon>Metazoa</taxon>
        <taxon>Ecdysozoa</taxon>
        <taxon>Arthropoda</taxon>
        <taxon>Hexapoda</taxon>
        <taxon>Insecta</taxon>
        <taxon>Pterygota</taxon>
        <taxon>Neoptera</taxon>
        <taxon>Endopterygota</taxon>
        <taxon>Coleoptera</taxon>
        <taxon>Polyphaga</taxon>
        <taxon>Elateriformia</taxon>
        <taxon>Elateroidea</taxon>
        <taxon>Elateridae</taxon>
        <taxon>Agrypninae</taxon>
        <taxon>Pyrophorini</taxon>
        <taxon>Ignelater</taxon>
    </lineage>
</organism>
<sequence length="153" mass="18025">MKEKRKHINDTTEIGQQKYREIRRMSERERSIHGRKVSGIEIWKEYIEDLYNDEEKELGILKETSQEDERDDTITRSEYERTVADLNNDKAPGVDRIPAEIIKQIGEANHEILHALINEMYKSEKVPEDFKKNIIIPFSKKKEKALNAKTIGQ</sequence>
<evidence type="ECO:0000313" key="2">
    <source>
        <dbReference type="Proteomes" id="UP000801492"/>
    </source>
</evidence>
<dbReference type="AlphaFoldDB" id="A0A8K0DH25"/>
<keyword evidence="2" id="KW-1185">Reference proteome</keyword>
<dbReference type="Proteomes" id="UP000801492">
    <property type="component" value="Unassembled WGS sequence"/>
</dbReference>
<comment type="caution">
    <text evidence="1">The sequence shown here is derived from an EMBL/GenBank/DDBJ whole genome shotgun (WGS) entry which is preliminary data.</text>
</comment>
<proteinExistence type="predicted"/>
<dbReference type="EMBL" id="VTPC01000478">
    <property type="protein sequence ID" value="KAF2905649.1"/>
    <property type="molecule type" value="Genomic_DNA"/>
</dbReference>
<evidence type="ECO:0000313" key="1">
    <source>
        <dbReference type="EMBL" id="KAF2905649.1"/>
    </source>
</evidence>
<accession>A0A8K0DH25</accession>
<gene>
    <name evidence="1" type="ORF">ILUMI_00527</name>
</gene>
<dbReference type="OrthoDB" id="6774003at2759"/>
<protein>
    <submittedName>
        <fullName evidence="1">Uncharacterized protein</fullName>
    </submittedName>
</protein>
<dbReference type="PANTHER" id="PTHR19446">
    <property type="entry name" value="REVERSE TRANSCRIPTASES"/>
    <property type="match status" value="1"/>
</dbReference>
<name>A0A8K0DH25_IGNLU</name>